<dbReference type="Pfam" id="PF00908">
    <property type="entry name" value="dTDP_sugar_isom"/>
    <property type="match status" value="1"/>
</dbReference>
<evidence type="ECO:0000256" key="7">
    <source>
        <dbReference type="ARBA" id="ARBA00033311"/>
    </source>
</evidence>
<dbReference type="GO" id="GO:0019305">
    <property type="term" value="P:dTDP-rhamnose biosynthetic process"/>
    <property type="evidence" value="ECO:0007669"/>
    <property type="project" value="TreeGrafter"/>
</dbReference>
<evidence type="ECO:0000256" key="2">
    <source>
        <dbReference type="ARBA" id="ARBA00001997"/>
    </source>
</evidence>
<organism evidence="9 10">
    <name type="scientific">Desulfotignum balticum</name>
    <dbReference type="NCBI Taxonomy" id="115781"/>
    <lineage>
        <taxon>Bacteria</taxon>
        <taxon>Pseudomonadati</taxon>
        <taxon>Thermodesulfobacteriota</taxon>
        <taxon>Desulfobacteria</taxon>
        <taxon>Desulfobacterales</taxon>
        <taxon>Desulfobacteraceae</taxon>
        <taxon>Desulfotignum</taxon>
    </lineage>
</organism>
<dbReference type="Gene3D" id="2.60.120.10">
    <property type="entry name" value="Jelly Rolls"/>
    <property type="match status" value="1"/>
</dbReference>
<feature type="site" description="Participates in a stacking interaction with the thymidine ring of dTDP-4-oxo-6-deoxyglucose" evidence="8">
    <location>
        <position position="27"/>
    </location>
</feature>
<comment type="caution">
    <text evidence="9">The sequence shown here is derived from an EMBL/GenBank/DDBJ whole genome shotgun (WGS) entry which is preliminary data.</text>
</comment>
<dbReference type="EC" id="5.1.3.13" evidence="3"/>
<dbReference type="InterPro" id="IPR014710">
    <property type="entry name" value="RmlC-like_jellyroll"/>
</dbReference>
<dbReference type="EMBL" id="JACCQK010000667">
    <property type="protein sequence ID" value="MBG0780303.1"/>
    <property type="molecule type" value="Genomic_DNA"/>
</dbReference>
<evidence type="ECO:0000313" key="9">
    <source>
        <dbReference type="EMBL" id="MBG0780303.1"/>
    </source>
</evidence>
<evidence type="ECO:0000256" key="4">
    <source>
        <dbReference type="ARBA" id="ARBA00019595"/>
    </source>
</evidence>
<proteinExistence type="predicted"/>
<evidence type="ECO:0000313" key="10">
    <source>
        <dbReference type="Proteomes" id="UP000706172"/>
    </source>
</evidence>
<gene>
    <name evidence="9" type="ORF">H0S81_10315</name>
</gene>
<sequence length="73" mass="8296">WVPPGFAHGFYVLSKQAELVYKCTDYYAPAHERAILWNDPDIGIDWPLLDENQPLLSSKDAAGERFGKAEVFK</sequence>
<dbReference type="InterPro" id="IPR011051">
    <property type="entry name" value="RmlC_Cupin_sf"/>
</dbReference>
<feature type="non-terminal residue" evidence="9">
    <location>
        <position position="1"/>
    </location>
</feature>
<accession>A0A931G907</accession>
<dbReference type="Proteomes" id="UP000706172">
    <property type="component" value="Unassembled WGS sequence"/>
</dbReference>
<evidence type="ECO:0000256" key="1">
    <source>
        <dbReference type="ARBA" id="ARBA00001298"/>
    </source>
</evidence>
<dbReference type="GO" id="GO:0000271">
    <property type="term" value="P:polysaccharide biosynthetic process"/>
    <property type="evidence" value="ECO:0007669"/>
    <property type="project" value="TreeGrafter"/>
</dbReference>
<comment type="function">
    <text evidence="2">Catalyzes the epimerization of the C3' and C5'positions of dTDP-6-deoxy-D-xylo-4-hexulose, forming dTDP-6-deoxy-L-lyxo-4-hexulose.</text>
</comment>
<evidence type="ECO:0000256" key="6">
    <source>
        <dbReference type="ARBA" id="ARBA00031424"/>
    </source>
</evidence>
<dbReference type="GO" id="GO:0005829">
    <property type="term" value="C:cytosol"/>
    <property type="evidence" value="ECO:0007669"/>
    <property type="project" value="TreeGrafter"/>
</dbReference>
<comment type="catalytic activity">
    <reaction evidence="1">
        <text>dTDP-4-dehydro-6-deoxy-alpha-D-glucose = dTDP-4-dehydro-beta-L-rhamnose</text>
        <dbReference type="Rhea" id="RHEA:16969"/>
        <dbReference type="ChEBI" id="CHEBI:57649"/>
        <dbReference type="ChEBI" id="CHEBI:62830"/>
        <dbReference type="EC" id="5.1.3.13"/>
    </reaction>
</comment>
<dbReference type="GO" id="GO:0008830">
    <property type="term" value="F:dTDP-4-dehydrorhamnose 3,5-epimerase activity"/>
    <property type="evidence" value="ECO:0007669"/>
    <property type="project" value="UniProtKB-EC"/>
</dbReference>
<evidence type="ECO:0000256" key="8">
    <source>
        <dbReference type="PIRSR" id="PIRSR600888-3"/>
    </source>
</evidence>
<dbReference type="InterPro" id="IPR000888">
    <property type="entry name" value="RmlC-like"/>
</dbReference>
<name>A0A931G907_9BACT</name>
<evidence type="ECO:0000256" key="3">
    <source>
        <dbReference type="ARBA" id="ARBA00012098"/>
    </source>
</evidence>
<dbReference type="SUPFAM" id="SSF51182">
    <property type="entry name" value="RmlC-like cupins"/>
    <property type="match status" value="1"/>
</dbReference>
<reference evidence="9" key="1">
    <citation type="submission" date="2020-07" db="EMBL/GenBank/DDBJ databases">
        <title>Severe corrosion of carbon steel in oil field produced water can be linked to methanogenic archaea containing a special type of NiFe hydrogenase.</title>
        <authorList>
            <person name="Lahme S."/>
            <person name="Mand J."/>
            <person name="Longwell J."/>
            <person name="Smith R."/>
            <person name="Enning D."/>
        </authorList>
    </citation>
    <scope>NUCLEOTIDE SEQUENCE</scope>
    <source>
        <strain evidence="9">MIC098Bin6</strain>
    </source>
</reference>
<evidence type="ECO:0000256" key="5">
    <source>
        <dbReference type="ARBA" id="ARBA00029758"/>
    </source>
</evidence>
<dbReference type="AlphaFoldDB" id="A0A931G907"/>
<dbReference type="PANTHER" id="PTHR21047:SF2">
    <property type="entry name" value="THYMIDINE DIPHOSPHO-4-KETO-RHAMNOSE 3,5-EPIMERASE"/>
    <property type="match status" value="1"/>
</dbReference>
<protein>
    <recommendedName>
        <fullName evidence="4">dTDP-4-dehydrorhamnose 3,5-epimerase</fullName>
        <ecNumber evidence="3">5.1.3.13</ecNumber>
    </recommendedName>
    <alternativeName>
        <fullName evidence="6">Thymidine diphospho-4-keto-rhamnose 3,5-epimerase</fullName>
    </alternativeName>
    <alternativeName>
        <fullName evidence="5">dTDP-4-keto-6-deoxyglucose 3,5-epimerase</fullName>
    </alternativeName>
    <alternativeName>
        <fullName evidence="7">dTDP-6-deoxy-D-xylo-4-hexulose 3,5-epimerase</fullName>
    </alternativeName>
</protein>
<dbReference type="PANTHER" id="PTHR21047">
    <property type="entry name" value="DTDP-6-DEOXY-D-GLUCOSE-3,5 EPIMERASE"/>
    <property type="match status" value="1"/>
</dbReference>